<dbReference type="GO" id="GO:0007165">
    <property type="term" value="P:signal transduction"/>
    <property type="evidence" value="ECO:0007669"/>
    <property type="project" value="UniProtKB-ARBA"/>
</dbReference>
<feature type="domain" description="Protein kinase" evidence="12">
    <location>
        <begin position="98"/>
        <end position="360"/>
    </location>
</feature>
<comment type="catalytic activity">
    <reaction evidence="8">
        <text>L-seryl-[protein] + ATP = O-phospho-L-seryl-[protein] + ADP + H(+)</text>
        <dbReference type="Rhea" id="RHEA:17989"/>
        <dbReference type="Rhea" id="RHEA-COMP:9863"/>
        <dbReference type="Rhea" id="RHEA-COMP:11604"/>
        <dbReference type="ChEBI" id="CHEBI:15378"/>
        <dbReference type="ChEBI" id="CHEBI:29999"/>
        <dbReference type="ChEBI" id="CHEBI:30616"/>
        <dbReference type="ChEBI" id="CHEBI:83421"/>
        <dbReference type="ChEBI" id="CHEBI:456216"/>
        <dbReference type="EC" id="2.7.11.11"/>
    </reaction>
</comment>
<feature type="binding site" evidence="9">
    <location>
        <position position="127"/>
    </location>
    <ligand>
        <name>ATP</name>
        <dbReference type="ChEBI" id="CHEBI:30616"/>
    </ligand>
</feature>
<comment type="caution">
    <text evidence="14">The sequence shown here is derived from an EMBL/GenBank/DDBJ whole genome shotgun (WGS) entry which is preliminary data.</text>
</comment>
<dbReference type="GO" id="GO:0004691">
    <property type="term" value="F:cAMP-dependent protein kinase activity"/>
    <property type="evidence" value="ECO:0007669"/>
    <property type="project" value="UniProtKB-EC"/>
</dbReference>
<evidence type="ECO:0000256" key="4">
    <source>
        <dbReference type="ARBA" id="ARBA00022741"/>
    </source>
</evidence>
<name>A0A9W9B0T2_9AGAR</name>
<organism evidence="14 15">
    <name type="scientific">Lentinula lateritia</name>
    <dbReference type="NCBI Taxonomy" id="40482"/>
    <lineage>
        <taxon>Eukaryota</taxon>
        <taxon>Fungi</taxon>
        <taxon>Dikarya</taxon>
        <taxon>Basidiomycota</taxon>
        <taxon>Agaricomycotina</taxon>
        <taxon>Agaricomycetes</taxon>
        <taxon>Agaricomycetidae</taxon>
        <taxon>Agaricales</taxon>
        <taxon>Marasmiineae</taxon>
        <taxon>Omphalotaceae</taxon>
        <taxon>Lentinula</taxon>
    </lineage>
</organism>
<feature type="domain" description="AGC-kinase C-terminal" evidence="13">
    <location>
        <begin position="361"/>
        <end position="424"/>
    </location>
</feature>
<dbReference type="PROSITE" id="PS51285">
    <property type="entry name" value="AGC_KINASE_CTER"/>
    <property type="match status" value="1"/>
</dbReference>
<evidence type="ECO:0000259" key="12">
    <source>
        <dbReference type="PROSITE" id="PS50011"/>
    </source>
</evidence>
<dbReference type="FunFam" id="3.30.200.20:FF:000005">
    <property type="entry name" value="cAMP-dependent protein kinase catalytic subunit"/>
    <property type="match status" value="1"/>
</dbReference>
<gene>
    <name evidence="14" type="ORF">C8J55DRAFT_499841</name>
</gene>
<keyword evidence="5 14" id="KW-0418">Kinase</keyword>
<dbReference type="CDD" id="cd05580">
    <property type="entry name" value="STKc_PKA_like"/>
    <property type="match status" value="1"/>
</dbReference>
<dbReference type="PROSITE" id="PS00107">
    <property type="entry name" value="PROTEIN_KINASE_ATP"/>
    <property type="match status" value="1"/>
</dbReference>
<keyword evidence="6 9" id="KW-0067">ATP-binding</keyword>
<evidence type="ECO:0000313" key="14">
    <source>
        <dbReference type="EMBL" id="KAJ4493799.1"/>
    </source>
</evidence>
<comment type="similarity">
    <text evidence="10">Belongs to the protein kinase superfamily.</text>
</comment>
<dbReference type="SMART" id="SM00220">
    <property type="entry name" value="S_TKc"/>
    <property type="match status" value="1"/>
</dbReference>
<dbReference type="PANTHER" id="PTHR24353:SF153">
    <property type="entry name" value="CAMP-DEPENDENT PROTEIN KINASE CATALYTIC SUBUNIT 1"/>
    <property type="match status" value="1"/>
</dbReference>
<comment type="catalytic activity">
    <reaction evidence="7">
        <text>L-threonyl-[protein] + ATP = O-phospho-L-threonyl-[protein] + ADP + H(+)</text>
        <dbReference type="Rhea" id="RHEA:46608"/>
        <dbReference type="Rhea" id="RHEA-COMP:11060"/>
        <dbReference type="Rhea" id="RHEA-COMP:11605"/>
        <dbReference type="ChEBI" id="CHEBI:15378"/>
        <dbReference type="ChEBI" id="CHEBI:30013"/>
        <dbReference type="ChEBI" id="CHEBI:30616"/>
        <dbReference type="ChEBI" id="CHEBI:61977"/>
        <dbReference type="ChEBI" id="CHEBI:456216"/>
        <dbReference type="EC" id="2.7.11.11"/>
    </reaction>
</comment>
<keyword evidence="4 9" id="KW-0547">Nucleotide-binding</keyword>
<dbReference type="Proteomes" id="UP001150238">
    <property type="component" value="Unassembled WGS sequence"/>
</dbReference>
<keyword evidence="3" id="KW-0808">Transferase</keyword>
<reference evidence="14" key="1">
    <citation type="submission" date="2022-08" db="EMBL/GenBank/DDBJ databases">
        <authorList>
            <consortium name="DOE Joint Genome Institute"/>
            <person name="Min B."/>
            <person name="Riley R."/>
            <person name="Sierra-Patev S."/>
            <person name="Naranjo-Ortiz M."/>
            <person name="Looney B."/>
            <person name="Konkel Z."/>
            <person name="Slot J.C."/>
            <person name="Sakamoto Y."/>
            <person name="Steenwyk J.L."/>
            <person name="Rokas A."/>
            <person name="Carro J."/>
            <person name="Camarero S."/>
            <person name="Ferreira P."/>
            <person name="Molpeceres G."/>
            <person name="Ruiz-Duenas F.J."/>
            <person name="Serrano A."/>
            <person name="Henrissat B."/>
            <person name="Drula E."/>
            <person name="Hughes K.W."/>
            <person name="Mata J.L."/>
            <person name="Ishikawa N.K."/>
            <person name="Vargas-Isla R."/>
            <person name="Ushijima S."/>
            <person name="Smith C.A."/>
            <person name="Ahrendt S."/>
            <person name="Andreopoulos W."/>
            <person name="He G."/>
            <person name="Labutti K."/>
            <person name="Lipzen A."/>
            <person name="Ng V."/>
            <person name="Sandor L."/>
            <person name="Barry K."/>
            <person name="Martinez A.T."/>
            <person name="Xiao Y."/>
            <person name="Gibbons J.G."/>
            <person name="Terashima K."/>
            <person name="Hibbett D.S."/>
            <person name="Grigoriev I.V."/>
        </authorList>
    </citation>
    <scope>NUCLEOTIDE SEQUENCE</scope>
    <source>
        <strain evidence="14">Sp2 HRB7682 ss15</strain>
    </source>
</reference>
<dbReference type="GO" id="GO:0005829">
    <property type="term" value="C:cytosol"/>
    <property type="evidence" value="ECO:0007669"/>
    <property type="project" value="TreeGrafter"/>
</dbReference>
<dbReference type="GO" id="GO:0005952">
    <property type="term" value="C:cAMP-dependent protein kinase complex"/>
    <property type="evidence" value="ECO:0007669"/>
    <property type="project" value="TreeGrafter"/>
</dbReference>
<feature type="region of interest" description="Disordered" evidence="11">
    <location>
        <begin position="14"/>
        <end position="34"/>
    </location>
</feature>
<feature type="compositionally biased region" description="Low complexity" evidence="11">
    <location>
        <begin position="22"/>
        <end position="34"/>
    </location>
</feature>
<dbReference type="Gene3D" id="3.30.200.20">
    <property type="entry name" value="Phosphorylase Kinase, domain 1"/>
    <property type="match status" value="1"/>
</dbReference>
<dbReference type="Pfam" id="PF00069">
    <property type="entry name" value="Pkinase"/>
    <property type="match status" value="1"/>
</dbReference>
<dbReference type="PANTHER" id="PTHR24353">
    <property type="entry name" value="CYCLIC NUCLEOTIDE-DEPENDENT PROTEIN KINASE"/>
    <property type="match status" value="1"/>
</dbReference>
<dbReference type="EMBL" id="JANVFS010000003">
    <property type="protein sequence ID" value="KAJ4493799.1"/>
    <property type="molecule type" value="Genomic_DNA"/>
</dbReference>
<dbReference type="InterPro" id="IPR000961">
    <property type="entry name" value="AGC-kinase_C"/>
</dbReference>
<evidence type="ECO:0000256" key="2">
    <source>
        <dbReference type="ARBA" id="ARBA00022527"/>
    </source>
</evidence>
<reference evidence="14" key="2">
    <citation type="journal article" date="2023" name="Proc. Natl. Acad. Sci. U.S.A.">
        <title>A global phylogenomic analysis of the shiitake genus Lentinula.</title>
        <authorList>
            <person name="Sierra-Patev S."/>
            <person name="Min B."/>
            <person name="Naranjo-Ortiz M."/>
            <person name="Looney B."/>
            <person name="Konkel Z."/>
            <person name="Slot J.C."/>
            <person name="Sakamoto Y."/>
            <person name="Steenwyk J.L."/>
            <person name="Rokas A."/>
            <person name="Carro J."/>
            <person name="Camarero S."/>
            <person name="Ferreira P."/>
            <person name="Molpeceres G."/>
            <person name="Ruiz-Duenas F.J."/>
            <person name="Serrano A."/>
            <person name="Henrissat B."/>
            <person name="Drula E."/>
            <person name="Hughes K.W."/>
            <person name="Mata J.L."/>
            <person name="Ishikawa N.K."/>
            <person name="Vargas-Isla R."/>
            <person name="Ushijima S."/>
            <person name="Smith C.A."/>
            <person name="Donoghue J."/>
            <person name="Ahrendt S."/>
            <person name="Andreopoulos W."/>
            <person name="He G."/>
            <person name="LaButti K."/>
            <person name="Lipzen A."/>
            <person name="Ng V."/>
            <person name="Riley R."/>
            <person name="Sandor L."/>
            <person name="Barry K."/>
            <person name="Martinez A.T."/>
            <person name="Xiao Y."/>
            <person name="Gibbons J.G."/>
            <person name="Terashima K."/>
            <person name="Grigoriev I.V."/>
            <person name="Hibbett D."/>
        </authorList>
    </citation>
    <scope>NUCLEOTIDE SEQUENCE</scope>
    <source>
        <strain evidence="14">Sp2 HRB7682 ss15</strain>
    </source>
</reference>
<dbReference type="InterPro" id="IPR000719">
    <property type="entry name" value="Prot_kinase_dom"/>
</dbReference>
<evidence type="ECO:0000256" key="9">
    <source>
        <dbReference type="PROSITE-ProRule" id="PRU10141"/>
    </source>
</evidence>
<evidence type="ECO:0000256" key="5">
    <source>
        <dbReference type="ARBA" id="ARBA00022777"/>
    </source>
</evidence>
<dbReference type="FunFam" id="1.10.510.10:FF:000005">
    <property type="entry name" value="cAMP-dependent protein kinase catalytic subunit alpha"/>
    <property type="match status" value="1"/>
</dbReference>
<evidence type="ECO:0000313" key="15">
    <source>
        <dbReference type="Proteomes" id="UP001150238"/>
    </source>
</evidence>
<keyword evidence="2 10" id="KW-0723">Serine/threonine-protein kinase</keyword>
<dbReference type="AlphaFoldDB" id="A0A9W9B0T2"/>
<evidence type="ECO:0000256" key="1">
    <source>
        <dbReference type="ARBA" id="ARBA00012444"/>
    </source>
</evidence>
<evidence type="ECO:0000256" key="8">
    <source>
        <dbReference type="ARBA" id="ARBA00047454"/>
    </source>
</evidence>
<dbReference type="SMART" id="SM00133">
    <property type="entry name" value="S_TK_X"/>
    <property type="match status" value="1"/>
</dbReference>
<dbReference type="GO" id="GO:0005524">
    <property type="term" value="F:ATP binding"/>
    <property type="evidence" value="ECO:0007669"/>
    <property type="project" value="UniProtKB-UniRule"/>
</dbReference>
<evidence type="ECO:0000256" key="6">
    <source>
        <dbReference type="ARBA" id="ARBA00022840"/>
    </source>
</evidence>
<dbReference type="GO" id="GO:0005634">
    <property type="term" value="C:nucleus"/>
    <property type="evidence" value="ECO:0007669"/>
    <property type="project" value="TreeGrafter"/>
</dbReference>
<dbReference type="InterPro" id="IPR008271">
    <property type="entry name" value="Ser/Thr_kinase_AS"/>
</dbReference>
<dbReference type="Gene3D" id="1.10.510.10">
    <property type="entry name" value="Transferase(Phosphotransferase) domain 1"/>
    <property type="match status" value="1"/>
</dbReference>
<dbReference type="PROSITE" id="PS50011">
    <property type="entry name" value="PROTEIN_KINASE_DOM"/>
    <property type="match status" value="1"/>
</dbReference>
<dbReference type="InterPro" id="IPR017441">
    <property type="entry name" value="Protein_kinase_ATP_BS"/>
</dbReference>
<sequence length="424" mass="48088">MFKRMTDKLGSHFHGYSKEQYSSSPIQSPISSIPSTAVSSASSLLPQYDHRGSISTERTSLSASDWSKRGDSLDYIEEEKSSNARPRKHKGTYRLEDFIIQRTLGTGSFGRVHLVRSKHNLRFYAIKVLKKEKVVRMKQIEHTNNEQYILADISHPFIINLWGTFQDATNLYMVMDFVPGGELFTLLRRSNRFPEPVAKFYAAEVALALHHLHTLHIVYRDLKPENILLNSDGHIKVADFGFAKACSSVTWTLCGTPDYLAPEIISQQRYNKSVDWYALGVLIFEMLTGLPPYHQAQGNPAILYEKITAGPAHIRWPSANNEEFPLLAKDLIVKLMDCDPSKRYGNMQHGAGDVFAHPWFREVDWPKLCSRDIIAPYLPKISGDGDASAFDNYDEDFEATASYGLPANDPYGHCFPDFEYSYTS</sequence>
<evidence type="ECO:0000256" key="10">
    <source>
        <dbReference type="RuleBase" id="RU000304"/>
    </source>
</evidence>
<dbReference type="InterPro" id="IPR011009">
    <property type="entry name" value="Kinase-like_dom_sf"/>
</dbReference>
<proteinExistence type="inferred from homology"/>
<dbReference type="SUPFAM" id="SSF56112">
    <property type="entry name" value="Protein kinase-like (PK-like)"/>
    <property type="match status" value="1"/>
</dbReference>
<dbReference type="PROSITE" id="PS00108">
    <property type="entry name" value="PROTEIN_KINASE_ST"/>
    <property type="match status" value="1"/>
</dbReference>
<protein>
    <recommendedName>
        <fullName evidence="1">cAMP-dependent protein kinase</fullName>
        <ecNumber evidence="1">2.7.11.11</ecNumber>
    </recommendedName>
</protein>
<evidence type="ECO:0000256" key="11">
    <source>
        <dbReference type="SAM" id="MobiDB-lite"/>
    </source>
</evidence>
<evidence type="ECO:0000256" key="7">
    <source>
        <dbReference type="ARBA" id="ARBA00047292"/>
    </source>
</evidence>
<evidence type="ECO:0000259" key="13">
    <source>
        <dbReference type="PROSITE" id="PS51285"/>
    </source>
</evidence>
<accession>A0A9W9B0T2</accession>
<dbReference type="EC" id="2.7.11.11" evidence="1"/>
<evidence type="ECO:0000256" key="3">
    <source>
        <dbReference type="ARBA" id="ARBA00022679"/>
    </source>
</evidence>